<keyword evidence="3" id="KW-0732">Signal</keyword>
<dbReference type="SUPFAM" id="SSF53850">
    <property type="entry name" value="Periplasmic binding protein-like II"/>
    <property type="match status" value="1"/>
</dbReference>
<organism evidence="5 6">
    <name type="scientific">Tectimicrobiota bacterium</name>
    <dbReference type="NCBI Taxonomy" id="2528274"/>
    <lineage>
        <taxon>Bacteria</taxon>
        <taxon>Pseudomonadati</taxon>
        <taxon>Nitrospinota/Tectimicrobiota group</taxon>
        <taxon>Candidatus Tectimicrobiota</taxon>
    </lineage>
</organism>
<sequence>MMHRKNRRNFAGLSGVALSILVLALWMSPAAWAQGFKLKVNWTATSGAMSPLWVAMEKGHFARNGLDVEFTHITSSSKAIQTMIAGDIVFTTMDPQTVIQANSQGTDVRMVVAITNRFAFSLMVQPEITKPEDLKGKSIGITRYGSSTHTATLYLLREWGLEKDVKLLQFQEVPAILAGLVAKQIQGGTVSPPTNSRARKQGFRELVNLGVDGPEYPSVAVGTRKSFIDANGDVVRRFVRSYSEGLQTFKSSASVGMEVIKKYTRVEDPSILEDAYNQFARYISDVPYVSVKGMEAIIAELAEKDPKVRGAKPEEFMDMSFVRELENQGFYKKR</sequence>
<dbReference type="AlphaFoldDB" id="A0A932GP44"/>
<dbReference type="EMBL" id="JACPSX010000090">
    <property type="protein sequence ID" value="MBI3014405.1"/>
    <property type="molecule type" value="Genomic_DNA"/>
</dbReference>
<evidence type="ECO:0000256" key="2">
    <source>
        <dbReference type="ARBA" id="ARBA00010742"/>
    </source>
</evidence>
<dbReference type="CDD" id="cd01008">
    <property type="entry name" value="PBP2_NrtA_SsuA_CpmA_like"/>
    <property type="match status" value="1"/>
</dbReference>
<reference evidence="5" key="1">
    <citation type="submission" date="2020-07" db="EMBL/GenBank/DDBJ databases">
        <title>Huge and variable diversity of episymbiotic CPR bacteria and DPANN archaea in groundwater ecosystems.</title>
        <authorList>
            <person name="He C.Y."/>
            <person name="Keren R."/>
            <person name="Whittaker M."/>
            <person name="Farag I.F."/>
            <person name="Doudna J."/>
            <person name="Cate J.H.D."/>
            <person name="Banfield J.F."/>
        </authorList>
    </citation>
    <scope>NUCLEOTIDE SEQUENCE</scope>
    <source>
        <strain evidence="5">NC_groundwater_717_Ag_S-0.2um_59_8</strain>
    </source>
</reference>
<comment type="subcellular location">
    <subcellularLocation>
        <location evidence="1">Periplasm</location>
    </subcellularLocation>
</comment>
<accession>A0A932GP44</accession>
<comment type="similarity">
    <text evidence="2">Belongs to the bacterial solute-binding protein SsuA/TauA family.</text>
</comment>
<name>A0A932GP44_UNCTE</name>
<evidence type="ECO:0000259" key="4">
    <source>
        <dbReference type="Pfam" id="PF09084"/>
    </source>
</evidence>
<dbReference type="InterPro" id="IPR015168">
    <property type="entry name" value="SsuA/THI5"/>
</dbReference>
<gene>
    <name evidence="5" type="ORF">HYY65_04945</name>
</gene>
<dbReference type="InterPro" id="IPR006311">
    <property type="entry name" value="TAT_signal"/>
</dbReference>
<evidence type="ECO:0000256" key="1">
    <source>
        <dbReference type="ARBA" id="ARBA00004418"/>
    </source>
</evidence>
<dbReference type="PANTHER" id="PTHR30024">
    <property type="entry name" value="ALIPHATIC SULFONATES-BINDING PROTEIN-RELATED"/>
    <property type="match status" value="1"/>
</dbReference>
<dbReference type="Pfam" id="PF09084">
    <property type="entry name" value="NMT1"/>
    <property type="match status" value="1"/>
</dbReference>
<evidence type="ECO:0000256" key="3">
    <source>
        <dbReference type="ARBA" id="ARBA00022729"/>
    </source>
</evidence>
<dbReference type="Gene3D" id="3.40.190.10">
    <property type="entry name" value="Periplasmic binding protein-like II"/>
    <property type="match status" value="2"/>
</dbReference>
<dbReference type="GO" id="GO:0042918">
    <property type="term" value="P:alkanesulfonate transmembrane transport"/>
    <property type="evidence" value="ECO:0007669"/>
    <property type="project" value="TreeGrafter"/>
</dbReference>
<dbReference type="GO" id="GO:0042597">
    <property type="term" value="C:periplasmic space"/>
    <property type="evidence" value="ECO:0007669"/>
    <property type="project" value="UniProtKB-SubCell"/>
</dbReference>
<evidence type="ECO:0000313" key="6">
    <source>
        <dbReference type="Proteomes" id="UP000741360"/>
    </source>
</evidence>
<dbReference type="Proteomes" id="UP000741360">
    <property type="component" value="Unassembled WGS sequence"/>
</dbReference>
<dbReference type="PANTHER" id="PTHR30024:SF47">
    <property type="entry name" value="TAURINE-BINDING PERIPLASMIC PROTEIN"/>
    <property type="match status" value="1"/>
</dbReference>
<feature type="domain" description="SsuA/THI5-like" evidence="4">
    <location>
        <begin position="50"/>
        <end position="248"/>
    </location>
</feature>
<protein>
    <submittedName>
        <fullName evidence="5">ABC transporter substrate-binding protein</fullName>
    </submittedName>
</protein>
<dbReference type="PROSITE" id="PS51318">
    <property type="entry name" value="TAT"/>
    <property type="match status" value="1"/>
</dbReference>
<evidence type="ECO:0000313" key="5">
    <source>
        <dbReference type="EMBL" id="MBI3014405.1"/>
    </source>
</evidence>
<proteinExistence type="inferred from homology"/>
<comment type="caution">
    <text evidence="5">The sequence shown here is derived from an EMBL/GenBank/DDBJ whole genome shotgun (WGS) entry which is preliminary data.</text>
</comment>